<feature type="domain" description="HTH cro/C1-type" evidence="4">
    <location>
        <begin position="13"/>
        <end position="66"/>
    </location>
</feature>
<proteinExistence type="predicted"/>
<dbReference type="GO" id="GO:0003677">
    <property type="term" value="F:DNA binding"/>
    <property type="evidence" value="ECO:0007669"/>
    <property type="project" value="InterPro"/>
</dbReference>
<reference evidence="5 6" key="1">
    <citation type="submission" date="2017-07" db="EMBL/GenBank/DDBJ databases">
        <title>The genome sequence of Paludifilum halophilum highlights mechanisms for microbial adaptation to high salt environemnts.</title>
        <authorList>
            <person name="Belbahri L."/>
        </authorList>
    </citation>
    <scope>NUCLEOTIDE SEQUENCE [LARGE SCALE GENOMIC DNA]</scope>
    <source>
        <strain evidence="5 6">DSM 102817</strain>
    </source>
</reference>
<keyword evidence="1" id="KW-0677">Repeat</keyword>
<name>A0A235BB70_9BACL</name>
<evidence type="ECO:0000313" key="5">
    <source>
        <dbReference type="EMBL" id="OYD09127.1"/>
    </source>
</evidence>
<dbReference type="PROSITE" id="PS50005">
    <property type="entry name" value="TPR"/>
    <property type="match status" value="1"/>
</dbReference>
<dbReference type="SUPFAM" id="SSF47413">
    <property type="entry name" value="lambda repressor-like DNA-binding domains"/>
    <property type="match status" value="1"/>
</dbReference>
<evidence type="ECO:0000256" key="3">
    <source>
        <dbReference type="PROSITE-ProRule" id="PRU00339"/>
    </source>
</evidence>
<dbReference type="Gene3D" id="1.25.40.10">
    <property type="entry name" value="Tetratricopeptide repeat domain"/>
    <property type="match status" value="2"/>
</dbReference>
<dbReference type="Proteomes" id="UP000215459">
    <property type="component" value="Unassembled WGS sequence"/>
</dbReference>
<protein>
    <recommendedName>
        <fullName evidence="4">HTH cro/C1-type domain-containing protein</fullName>
    </recommendedName>
</protein>
<feature type="repeat" description="TPR" evidence="3">
    <location>
        <begin position="360"/>
        <end position="393"/>
    </location>
</feature>
<dbReference type="AlphaFoldDB" id="A0A235BB70"/>
<evidence type="ECO:0000256" key="1">
    <source>
        <dbReference type="ARBA" id="ARBA00022737"/>
    </source>
</evidence>
<evidence type="ECO:0000259" key="4">
    <source>
        <dbReference type="PROSITE" id="PS50943"/>
    </source>
</evidence>
<organism evidence="5 6">
    <name type="scientific">Paludifilum halophilum</name>
    <dbReference type="NCBI Taxonomy" id="1642702"/>
    <lineage>
        <taxon>Bacteria</taxon>
        <taxon>Bacillati</taxon>
        <taxon>Bacillota</taxon>
        <taxon>Bacilli</taxon>
        <taxon>Bacillales</taxon>
        <taxon>Thermoactinomycetaceae</taxon>
        <taxon>Paludifilum</taxon>
    </lineage>
</organism>
<comment type="caution">
    <text evidence="5">The sequence shown here is derived from an EMBL/GenBank/DDBJ whole genome shotgun (WGS) entry which is preliminary data.</text>
</comment>
<gene>
    <name evidence="5" type="ORF">CHM34_05010</name>
</gene>
<dbReference type="RefSeq" id="WP_094263476.1">
    <property type="nucleotide sequence ID" value="NZ_NOWF01000002.1"/>
</dbReference>
<dbReference type="PANTHER" id="PTHR45641">
    <property type="entry name" value="TETRATRICOPEPTIDE REPEAT PROTEIN (AFU_ORTHOLOGUE AFUA_6G03870)"/>
    <property type="match status" value="1"/>
</dbReference>
<dbReference type="SUPFAM" id="SSF48452">
    <property type="entry name" value="TPR-like"/>
    <property type="match status" value="2"/>
</dbReference>
<dbReference type="InterPro" id="IPR010982">
    <property type="entry name" value="Lambda_DNA-bd_dom_sf"/>
</dbReference>
<keyword evidence="2 3" id="KW-0802">TPR repeat</keyword>
<dbReference type="Pfam" id="PF13424">
    <property type="entry name" value="TPR_12"/>
    <property type="match status" value="1"/>
</dbReference>
<evidence type="ECO:0000313" key="6">
    <source>
        <dbReference type="Proteomes" id="UP000215459"/>
    </source>
</evidence>
<dbReference type="InterPro" id="IPR019734">
    <property type="entry name" value="TPR_rpt"/>
</dbReference>
<sequence>MDPLEINEMGELIRKKRKERKLRLEDLADDHISPATISNIERGVPHVNPEKIRYLMSKLEMDVDRLPDLMVNEQKQLQKLRFQLSAIETMQEMGHSREAVRRMDELDLEDNHPFAPVTYFIKGKHYLYSGRYRRAERAFFNAIRLANLTPYGKKSNIEAAGFNELGRVGLARNDLTQALHYVESGLDSFVEDGEQTEIRYTLAHSKASYLEKLGRIGEAMRVVEELWEEIPRIRQMDTILDLYRMRTDLLRRTGMVDEAIKCGKEGLEIARFNHLPQRTFDLWTSLGGVYLLKKDWEEAELSFNIALKLKGKIGDESAFVHTYTRLGTLYMNQEKWEQGEKMLAEAVRLGKRLGNHQLLLEALLASGKLYKQKEENSNAISYFQQALDMASKYGLKKKQYTALFQLAQCWEGRDSQEFEHCMKQLFVVQKELKDGELDDLEAIV</sequence>
<dbReference type="Gene3D" id="1.10.260.40">
    <property type="entry name" value="lambda repressor-like DNA-binding domains"/>
    <property type="match status" value="1"/>
</dbReference>
<dbReference type="PROSITE" id="PS50943">
    <property type="entry name" value="HTH_CROC1"/>
    <property type="match status" value="1"/>
</dbReference>
<keyword evidence="6" id="KW-1185">Reference proteome</keyword>
<dbReference type="SMART" id="SM00028">
    <property type="entry name" value="TPR"/>
    <property type="match status" value="6"/>
</dbReference>
<accession>A0A235BB70</accession>
<dbReference type="EMBL" id="NOWF01000002">
    <property type="protein sequence ID" value="OYD09127.1"/>
    <property type="molecule type" value="Genomic_DNA"/>
</dbReference>
<dbReference type="InterPro" id="IPR011990">
    <property type="entry name" value="TPR-like_helical_dom_sf"/>
</dbReference>
<evidence type="ECO:0000256" key="2">
    <source>
        <dbReference type="ARBA" id="ARBA00022803"/>
    </source>
</evidence>
<dbReference type="InterPro" id="IPR001387">
    <property type="entry name" value="Cro/C1-type_HTH"/>
</dbReference>
<dbReference type="SMART" id="SM00530">
    <property type="entry name" value="HTH_XRE"/>
    <property type="match status" value="1"/>
</dbReference>
<dbReference type="OrthoDB" id="9769030at2"/>
<dbReference type="Pfam" id="PF01381">
    <property type="entry name" value="HTH_3"/>
    <property type="match status" value="1"/>
</dbReference>